<name>A0A1J1J8V0_9DIPT</name>
<accession>A0A1J1J8V0</accession>
<keyword evidence="1" id="KW-0175">Coiled coil</keyword>
<feature type="region of interest" description="Disordered" evidence="2">
    <location>
        <begin position="415"/>
        <end position="435"/>
    </location>
</feature>
<feature type="region of interest" description="Disordered" evidence="2">
    <location>
        <begin position="1112"/>
        <end position="1135"/>
    </location>
</feature>
<keyword evidence="3" id="KW-0812">Transmembrane</keyword>
<feature type="compositionally biased region" description="Basic and acidic residues" evidence="2">
    <location>
        <begin position="1122"/>
        <end position="1132"/>
    </location>
</feature>
<feature type="transmembrane region" description="Helical" evidence="3">
    <location>
        <begin position="1174"/>
        <end position="1195"/>
    </location>
</feature>
<keyword evidence="3" id="KW-1133">Transmembrane helix</keyword>
<organism evidence="4 5">
    <name type="scientific">Clunio marinus</name>
    <dbReference type="NCBI Taxonomy" id="568069"/>
    <lineage>
        <taxon>Eukaryota</taxon>
        <taxon>Metazoa</taxon>
        <taxon>Ecdysozoa</taxon>
        <taxon>Arthropoda</taxon>
        <taxon>Hexapoda</taxon>
        <taxon>Insecta</taxon>
        <taxon>Pterygota</taxon>
        <taxon>Neoptera</taxon>
        <taxon>Endopterygota</taxon>
        <taxon>Diptera</taxon>
        <taxon>Nematocera</taxon>
        <taxon>Chironomoidea</taxon>
        <taxon>Chironomidae</taxon>
        <taxon>Clunio</taxon>
    </lineage>
</organism>
<feature type="region of interest" description="Disordered" evidence="2">
    <location>
        <begin position="1"/>
        <end position="60"/>
    </location>
</feature>
<feature type="region of interest" description="Disordered" evidence="2">
    <location>
        <begin position="483"/>
        <end position="510"/>
    </location>
</feature>
<dbReference type="AlphaFoldDB" id="A0A1J1J8V0"/>
<gene>
    <name evidence="4" type="ORF">CLUMA_CG021416</name>
</gene>
<feature type="compositionally biased region" description="Acidic residues" evidence="2">
    <location>
        <begin position="496"/>
        <end position="509"/>
    </location>
</feature>
<evidence type="ECO:0000256" key="2">
    <source>
        <dbReference type="SAM" id="MobiDB-lite"/>
    </source>
</evidence>
<feature type="compositionally biased region" description="Basic and acidic residues" evidence="2">
    <location>
        <begin position="633"/>
        <end position="646"/>
    </location>
</feature>
<evidence type="ECO:0000256" key="3">
    <source>
        <dbReference type="SAM" id="Phobius"/>
    </source>
</evidence>
<feature type="compositionally biased region" description="Polar residues" evidence="2">
    <location>
        <begin position="1112"/>
        <end position="1121"/>
    </location>
</feature>
<protein>
    <submittedName>
        <fullName evidence="4">CLUMA_CG021416, isoform A</fullName>
    </submittedName>
</protein>
<feature type="region of interest" description="Disordered" evidence="2">
    <location>
        <begin position="868"/>
        <end position="891"/>
    </location>
</feature>
<feature type="coiled-coil region" evidence="1">
    <location>
        <begin position="960"/>
        <end position="998"/>
    </location>
</feature>
<dbReference type="STRING" id="568069.A0A1J1J8V0"/>
<dbReference type="EMBL" id="CVRI01000075">
    <property type="protein sequence ID" value="CRL08450.1"/>
    <property type="molecule type" value="Genomic_DNA"/>
</dbReference>
<keyword evidence="3" id="KW-0472">Membrane</keyword>
<evidence type="ECO:0000256" key="1">
    <source>
        <dbReference type="SAM" id="Coils"/>
    </source>
</evidence>
<proteinExistence type="predicted"/>
<sequence>MPRKNKRKIFGKSNKNKSVKWNRDVSSTETQQKIEQHEDDDSEENCDNIDNASGKNEDDVEIKDELIAGNSLNVYDSPPAMGQIESVATNINSNTVTKEVENQQQHKATITLKVIQFIGEIPNVSTDNDEPTLEAKKALSEESNQIKNDETLKNETFVIENVVTVIKEKELPHSKCDVFGNVPKLDENKEDKILRSFDDNYRVESPKQSWIEDDPNEQRNKRHAMLIQEISESSSSEEVKQFLDNEASALEMKTDASRGKIYRVDSPESSDDNNNNIIMLCQDNVTVHEISESSSSESVKNEILASISKSPPPQKACLKIINIKELPSEDSKSSTSTPSKISITQFECRAEKKLNKAEEAILENLYGNKNLLQIPNLPLDVISEEGSDCGSDIDKQASNKAIADELDDEVFLPCSSLDSSKKPPPSSRRQLLQARRGEAEQPLLINTKIIETELNIPEGCKSWETTPIDSELQAELVYLTSTSSSATDLSERGDISDTDEVEDTSEDTETNSLLENISVPSLDNIESIIDMPIEMKNLRQSPIFSSDFYQEINEQKLPDILEEDEEQAPKSLEIIESQKQIEDVNKELHQLSTEHEEMQTKRKKTEVEEKVVIEEDTTTEMVVPETISDILKDKKNNSTDNDKEQRITPTLFKRKSSTDSSSSANSQCTIIRQNSGANEQQTQLVDPLADLCMQSLHKSGIMLNDINEAKIIIQKKHNSSSRNAPQIPVINELELHYECDKKVNEGCENNKEKVITILQVPPEINSSSSSSPSPEKQRWLGLQSSQIPNLLVALSPLQKSYIDTQDSKTNADILLDMHKKFVERRAYHETHDSEIVENSSNSRQMITSTLNESHLESVNQLEDGYFGDRENSVEREPPKSKRNSAEIKENSSEIEVASVVDKCDSKRDEKEHKLTVKSAENAISMNSIRNLLLREEFFKDSFNKIKQIDNSSSDNNNGGFAVKKSELEKELKQLDDERRELEEELKNLYSLQHFKREELLFNEKKLEEKKKPEDENRLSFASSKHSNDDFNEFVNSNEKLHQELYNEWQDKVLERYERKLQKTIKLTSIKDSIHRHDDPLERASSEILRFVPLESEFMTKLKERQKRLSLPIQTEHNSSTESLHHQNEEIEKTNSAPTIPAHLHEFLKYYEEEIAQSKHSDESGESKQTLSKPLIIGLIGLSMCLCGYLIGKYLITQKPKLF</sequence>
<feature type="compositionally biased region" description="Basic residues" evidence="2">
    <location>
        <begin position="1"/>
        <end position="20"/>
    </location>
</feature>
<feature type="coiled-coil region" evidence="1">
    <location>
        <begin position="574"/>
        <end position="608"/>
    </location>
</feature>
<reference evidence="4 5" key="1">
    <citation type="submission" date="2015-04" db="EMBL/GenBank/DDBJ databases">
        <authorList>
            <person name="Syromyatnikov M.Y."/>
            <person name="Popov V.N."/>
        </authorList>
    </citation>
    <scope>NUCLEOTIDE SEQUENCE [LARGE SCALE GENOMIC DNA]</scope>
</reference>
<dbReference type="Proteomes" id="UP000183832">
    <property type="component" value="Unassembled WGS sequence"/>
</dbReference>
<feature type="compositionally biased region" description="Polar residues" evidence="2">
    <location>
        <begin position="24"/>
        <end position="33"/>
    </location>
</feature>
<feature type="compositionally biased region" description="Acidic residues" evidence="2">
    <location>
        <begin position="37"/>
        <end position="47"/>
    </location>
</feature>
<evidence type="ECO:0000313" key="4">
    <source>
        <dbReference type="EMBL" id="CRL08450.1"/>
    </source>
</evidence>
<evidence type="ECO:0000313" key="5">
    <source>
        <dbReference type="Proteomes" id="UP000183832"/>
    </source>
</evidence>
<keyword evidence="5" id="KW-1185">Reference proteome</keyword>
<dbReference type="OrthoDB" id="19092at2759"/>
<feature type="region of interest" description="Disordered" evidence="2">
    <location>
        <begin position="633"/>
        <end position="667"/>
    </location>
</feature>